<dbReference type="InterPro" id="IPR001296">
    <property type="entry name" value="Glyco_trans_1"/>
</dbReference>
<evidence type="ECO:0000313" key="3">
    <source>
        <dbReference type="EMBL" id="MBE9665844.1"/>
    </source>
</evidence>
<dbReference type="PANTHER" id="PTHR46401:SF2">
    <property type="entry name" value="GLYCOSYLTRANSFERASE WBBK-RELATED"/>
    <property type="match status" value="1"/>
</dbReference>
<sequence length="401" mass="46003">MNIIFLTITRITGISERGIYTDLMREFRNEGHQVYIACPTERKYKQNTNLTKVDGVHILSIKTLNIQKTSLIEKGIGTLLLESQFLESIKKYYDNVKFDLVIYSTPPITFTKVIRYIKYKYRATTYLLLKDIFPQNAVDLGMIKENGIIHRYFKNKEKRLYSVSDYIGCMSPANVDYITSHNKTEVGKKAEVNPNSIEPFLKTISNVERIAIRTQYNIPLNDTVFAYGGNLGKPQGIDFLIDILIHNNNKPGTFFLIVGDGTEYLRLKLSIDKLKSKNILLLKNLPKANYDQLLLSCDVGLIFLDKRFTIPNFPSRLLSYLECHLPVIAATDSSTDIGDTIVKNNFGTWCLNGDLSGFNKLIAEYCENIAWRQEMGNNGNNFMMKNYLVQQSYQTIMKHML</sequence>
<organism evidence="3 4">
    <name type="scientific">Mucilaginibacter boryungensis</name>
    <dbReference type="NCBI Taxonomy" id="768480"/>
    <lineage>
        <taxon>Bacteria</taxon>
        <taxon>Pseudomonadati</taxon>
        <taxon>Bacteroidota</taxon>
        <taxon>Sphingobacteriia</taxon>
        <taxon>Sphingobacteriales</taxon>
        <taxon>Sphingobacteriaceae</taxon>
        <taxon>Mucilaginibacter</taxon>
    </lineage>
</organism>
<dbReference type="Pfam" id="PF00534">
    <property type="entry name" value="Glycos_transf_1"/>
    <property type="match status" value="1"/>
</dbReference>
<proteinExistence type="predicted"/>
<accession>A0ABR9XFK5</accession>
<dbReference type="Gene3D" id="3.40.50.2000">
    <property type="entry name" value="Glycogen Phosphorylase B"/>
    <property type="match status" value="2"/>
</dbReference>
<feature type="domain" description="Glycosyl transferase family 1" evidence="2">
    <location>
        <begin position="210"/>
        <end position="381"/>
    </location>
</feature>
<dbReference type="SUPFAM" id="SSF53756">
    <property type="entry name" value="UDP-Glycosyltransferase/glycogen phosphorylase"/>
    <property type="match status" value="1"/>
</dbReference>
<dbReference type="EMBL" id="JADFFM010000001">
    <property type="protein sequence ID" value="MBE9665844.1"/>
    <property type="molecule type" value="Genomic_DNA"/>
</dbReference>
<evidence type="ECO:0000313" key="4">
    <source>
        <dbReference type="Proteomes" id="UP000632774"/>
    </source>
</evidence>
<name>A0ABR9XFK5_9SPHI</name>
<dbReference type="RefSeq" id="WP_194105228.1">
    <property type="nucleotide sequence ID" value="NZ_JADFFM010000001.1"/>
</dbReference>
<gene>
    <name evidence="3" type="ORF">IRJ18_05685</name>
</gene>
<dbReference type="CDD" id="cd03794">
    <property type="entry name" value="GT4_WbuB-like"/>
    <property type="match status" value="1"/>
</dbReference>
<evidence type="ECO:0000256" key="1">
    <source>
        <dbReference type="ARBA" id="ARBA00022679"/>
    </source>
</evidence>
<reference evidence="3 4" key="1">
    <citation type="submission" date="2020-10" db="EMBL/GenBank/DDBJ databases">
        <title>Mucilaginibacter mali sp. nov., isolated from rhizosphere soil of apple orchard.</title>
        <authorList>
            <person name="Lee J.-S."/>
            <person name="Kim H.S."/>
            <person name="Kim J.-S."/>
        </authorList>
    </citation>
    <scope>NUCLEOTIDE SEQUENCE [LARGE SCALE GENOMIC DNA]</scope>
    <source>
        <strain evidence="3 4">KCTC 23157</strain>
    </source>
</reference>
<dbReference type="PANTHER" id="PTHR46401">
    <property type="entry name" value="GLYCOSYLTRANSFERASE WBBK-RELATED"/>
    <property type="match status" value="1"/>
</dbReference>
<protein>
    <submittedName>
        <fullName evidence="3">Glycosyltransferase family 4 protein</fullName>
    </submittedName>
</protein>
<evidence type="ECO:0000259" key="2">
    <source>
        <dbReference type="Pfam" id="PF00534"/>
    </source>
</evidence>
<dbReference type="Proteomes" id="UP000632774">
    <property type="component" value="Unassembled WGS sequence"/>
</dbReference>
<keyword evidence="1" id="KW-0808">Transferase</keyword>
<comment type="caution">
    <text evidence="3">The sequence shown here is derived from an EMBL/GenBank/DDBJ whole genome shotgun (WGS) entry which is preliminary data.</text>
</comment>
<keyword evidence="4" id="KW-1185">Reference proteome</keyword>